<dbReference type="SUPFAM" id="SSF48371">
    <property type="entry name" value="ARM repeat"/>
    <property type="match status" value="1"/>
</dbReference>
<dbReference type="PANTHER" id="PTHR21467">
    <property type="entry name" value="PROTEIN PHOSPHATASE 4 REGULATORY SUBUNIT 4 PPP4R4"/>
    <property type="match status" value="1"/>
</dbReference>
<gene>
    <name evidence="3" type="ORF">KQX54_013315</name>
</gene>
<feature type="compositionally biased region" description="Polar residues" evidence="2">
    <location>
        <begin position="748"/>
        <end position="765"/>
    </location>
</feature>
<feature type="region of interest" description="Disordered" evidence="2">
    <location>
        <begin position="717"/>
        <end position="765"/>
    </location>
</feature>
<feature type="compositionally biased region" description="Low complexity" evidence="2">
    <location>
        <begin position="733"/>
        <end position="747"/>
    </location>
</feature>
<dbReference type="GO" id="GO:0008287">
    <property type="term" value="C:protein serine/threonine phosphatase complex"/>
    <property type="evidence" value="ECO:0007669"/>
    <property type="project" value="TreeGrafter"/>
</dbReference>
<dbReference type="GO" id="GO:0005829">
    <property type="term" value="C:cytosol"/>
    <property type="evidence" value="ECO:0007669"/>
    <property type="project" value="TreeGrafter"/>
</dbReference>
<accession>A0AAV7J1W2</accession>
<feature type="repeat" description="HEAT" evidence="1">
    <location>
        <begin position="208"/>
        <end position="246"/>
    </location>
</feature>
<comment type="caution">
    <text evidence="3">The sequence shown here is derived from an EMBL/GenBank/DDBJ whole genome shotgun (WGS) entry which is preliminary data.</text>
</comment>
<keyword evidence="4" id="KW-1185">Reference proteome</keyword>
<dbReference type="GO" id="GO:0019888">
    <property type="term" value="F:protein phosphatase regulator activity"/>
    <property type="evidence" value="ECO:0007669"/>
    <property type="project" value="TreeGrafter"/>
</dbReference>
<proteinExistence type="predicted"/>
<dbReference type="Gene3D" id="1.25.10.10">
    <property type="entry name" value="Leucine-rich Repeat Variant"/>
    <property type="match status" value="1"/>
</dbReference>
<evidence type="ECO:0000313" key="3">
    <source>
        <dbReference type="EMBL" id="KAH0564659.1"/>
    </source>
</evidence>
<dbReference type="EMBL" id="JAHXZJ010000002">
    <property type="protein sequence ID" value="KAH0564659.1"/>
    <property type="molecule type" value="Genomic_DNA"/>
</dbReference>
<feature type="region of interest" description="Disordered" evidence="2">
    <location>
        <begin position="1187"/>
        <end position="1220"/>
    </location>
</feature>
<dbReference type="InterPro" id="IPR021133">
    <property type="entry name" value="HEAT_type_2"/>
</dbReference>
<dbReference type="InterPro" id="IPR011989">
    <property type="entry name" value="ARM-like"/>
</dbReference>
<feature type="compositionally biased region" description="Gly residues" evidence="2">
    <location>
        <begin position="1193"/>
        <end position="1213"/>
    </location>
</feature>
<feature type="region of interest" description="Disordered" evidence="2">
    <location>
        <begin position="306"/>
        <end position="334"/>
    </location>
</feature>
<feature type="compositionally biased region" description="Low complexity" evidence="2">
    <location>
        <begin position="313"/>
        <end position="331"/>
    </location>
</feature>
<dbReference type="PANTHER" id="PTHR21467:SF0">
    <property type="entry name" value="SERINE_THREONINE-PROTEIN PHOSPHATASE 4 REGULATORY SUBUNIT 4"/>
    <property type="match status" value="1"/>
</dbReference>
<evidence type="ECO:0000256" key="2">
    <source>
        <dbReference type="SAM" id="MobiDB-lite"/>
    </source>
</evidence>
<dbReference type="InterPro" id="IPR016024">
    <property type="entry name" value="ARM-type_fold"/>
</dbReference>
<feature type="compositionally biased region" description="Low complexity" evidence="2">
    <location>
        <begin position="1118"/>
        <end position="1144"/>
    </location>
</feature>
<organism evidence="3 4">
    <name type="scientific">Cotesia glomerata</name>
    <name type="common">Lepidopteran parasitic wasp</name>
    <name type="synonym">Apanteles glomeratus</name>
    <dbReference type="NCBI Taxonomy" id="32391"/>
    <lineage>
        <taxon>Eukaryota</taxon>
        <taxon>Metazoa</taxon>
        <taxon>Ecdysozoa</taxon>
        <taxon>Arthropoda</taxon>
        <taxon>Hexapoda</taxon>
        <taxon>Insecta</taxon>
        <taxon>Pterygota</taxon>
        <taxon>Neoptera</taxon>
        <taxon>Endopterygota</taxon>
        <taxon>Hymenoptera</taxon>
        <taxon>Apocrita</taxon>
        <taxon>Ichneumonoidea</taxon>
        <taxon>Braconidae</taxon>
        <taxon>Microgastrinae</taxon>
        <taxon>Cotesia</taxon>
    </lineage>
</organism>
<evidence type="ECO:0000256" key="1">
    <source>
        <dbReference type="PROSITE-ProRule" id="PRU00103"/>
    </source>
</evidence>
<evidence type="ECO:0008006" key="5">
    <source>
        <dbReference type="Google" id="ProtNLM"/>
    </source>
</evidence>
<feature type="compositionally biased region" description="Acidic residues" evidence="2">
    <location>
        <begin position="1098"/>
        <end position="1109"/>
    </location>
</feature>
<reference evidence="3 4" key="1">
    <citation type="journal article" date="2021" name="J. Hered.">
        <title>A chromosome-level genome assembly of the parasitoid wasp, Cotesia glomerata (Hymenoptera: Braconidae).</title>
        <authorList>
            <person name="Pinto B.J."/>
            <person name="Weis J.J."/>
            <person name="Gamble T."/>
            <person name="Ode P.J."/>
            <person name="Paul R."/>
            <person name="Zaspel J.M."/>
        </authorList>
    </citation>
    <scope>NUCLEOTIDE SEQUENCE [LARGE SCALE GENOMIC DNA]</scope>
    <source>
        <strain evidence="3">CgM1</strain>
    </source>
</reference>
<evidence type="ECO:0000313" key="4">
    <source>
        <dbReference type="Proteomes" id="UP000826195"/>
    </source>
</evidence>
<dbReference type="InterPro" id="IPR039918">
    <property type="entry name" value="PPP4R4"/>
</dbReference>
<dbReference type="PROSITE" id="PS50077">
    <property type="entry name" value="HEAT_REPEAT"/>
    <property type="match status" value="2"/>
</dbReference>
<sequence length="1371" mass="152963">MKIKMWQEGGEAPFDELIDSKGDEIQKLSVIQTLPSLLVGDPQTCIQRLMPKMQESLQEASTEFHVAASSTFKTILEQRLVSHSTFTQTFLQSILNSLDSKDQVVADAWLETLLDVIELLPSEVIKREILQVAISKGQLSQPVNSRIICCKLLGKICTRFNSQLIRKQVLPTVHSLCQDVNSDVRACICLQLRFVAEGLGPESVKSALLPSIVELASDEESIVRHASVQTIVYLLPHLNADVIKSTISPLIKKSCDNALKSDVTVMCTIAEEFGKLAIGLEKSLSTSEKTWLIQFFKQLSQVGILPNKDKKPSGSTFNSNNTNSNSSNPGNKQQEFSTINISTSNPTIVEHYVECRRLCAFNIPAMFIFAASTIEDVDDLIATFSELSADPFYLVRRTIACGIHEVAKILGPKNYLIRGELIKLLKDDNEQVLQGLIPELSKTLELLIQSQSVGIEQLESSVVDMGKALLKCENEIFNTNNWRLSKLMLEQLEILPKCFPSDYIYTYFVPVTLNRALNARPMPVKLAAGRTFLVFIRYNLKPVERSELRNKLYSKFARNKSCYIRMLFIRMMIEAMTLYSSMYFKEHFYMVVLSLSEDPIANIRLKLVSLLPTLKSYIRLPSDKKLLSSFESSVRNLMNNEKDRDVISALTTVIRKLDEIDVRHEGQSSSVKLNKQDNDDFKKYEEEKQIMATVSGKLSTGQQVTLIKKSPIAVTGRVNSNDGASSIRNTKQSGISSDNLSKSSISSQKVKQTGSMPLTDSTTFKSRQTTTKSFDLAKASTSSDDLTSSWARLTSNSMLLTHLWEKIDHRGSSKLSSLSAPSSSSSSMTSNQSNFLGIATNNSEETDISSNYYYHPPCNCYKSSIYPSSSLSSSGNIEMDYKSTEANTNYSSLTTPLVLTRNKDDRHGINQYNNPYKYLNNYLMPRESTQSYNNDDNNKLMPNFAALRAVTNAAQHNSCWGFSSMPEIPVTLLEDEFLVDTGMRIPAQLSSLSQSTSKIPNLQDIIYRNTRIDNYNVNKSRRSNISSSPCSSISFNNSGVINIDNKGKSKIHYQLPESCLRRTTSVDKSNSIGNIVGNRLSMSFDETTKINKITINDDNNDNDDDDDEENIKSKKYSSKSIIGKRLSSSNRNNSTSNNSTTGESITITGTSKIIDDKKKKLLFVDRDKNFIPSNTNITNITTAATTTTTTTTAGGGGGGGGGDGSGSGSGSGSGTRILDKTKRHSASYSIKFFDSKNYKDKFKRHSLEVPEYSPERGRLKRNYTLDVNHNQGISKIPLRNSILTGSRTAPVTRASSPIRLGPQISFDREKDHQTGNKYHHSDHRVMTRFSSSDEQVDKLCIRFAYVDSYGREENPRKSISKLPVWVPRKKL</sequence>
<name>A0AAV7J1W2_COTGL</name>
<feature type="repeat" description="HEAT" evidence="1">
    <location>
        <begin position="169"/>
        <end position="206"/>
    </location>
</feature>
<protein>
    <recommendedName>
        <fullName evidence="5">Serine/threonine-protein phosphatase 4 regulatory subunit 4-like</fullName>
    </recommendedName>
</protein>
<feature type="region of interest" description="Disordered" evidence="2">
    <location>
        <begin position="1095"/>
        <end position="1144"/>
    </location>
</feature>
<feature type="compositionally biased region" description="Polar residues" evidence="2">
    <location>
        <begin position="717"/>
        <end position="732"/>
    </location>
</feature>
<dbReference type="Proteomes" id="UP000826195">
    <property type="component" value="Unassembled WGS sequence"/>
</dbReference>